<dbReference type="EMBL" id="MHCO01000052">
    <property type="protein sequence ID" value="OGY22302.1"/>
    <property type="molecule type" value="Genomic_DNA"/>
</dbReference>
<proteinExistence type="predicted"/>
<reference evidence="1 2" key="1">
    <citation type="journal article" date="2016" name="Nat. Commun.">
        <title>Thousands of microbial genomes shed light on interconnected biogeochemical processes in an aquifer system.</title>
        <authorList>
            <person name="Anantharaman K."/>
            <person name="Brown C.T."/>
            <person name="Hug L.A."/>
            <person name="Sharon I."/>
            <person name="Castelle C.J."/>
            <person name="Probst A.J."/>
            <person name="Thomas B.C."/>
            <person name="Singh A."/>
            <person name="Wilkins M.J."/>
            <person name="Karaoz U."/>
            <person name="Brodie E.L."/>
            <person name="Williams K.H."/>
            <person name="Hubbard S.S."/>
            <person name="Banfield J.F."/>
        </authorList>
    </citation>
    <scope>NUCLEOTIDE SEQUENCE [LARGE SCALE GENOMIC DNA]</scope>
</reference>
<sequence>MSSNNQTNRRIVESLEDLISVCKELNCQFRIFGSLIYAAMKEEFYREIGDVDCFIEIRLRKNIIEEFEKRGYARSTKKDEDIPAHLHLLGFNAENFIKENAKISLLYADFKENFIDVPLKFGLSYRIPYSLINRNYELAGKEFKSLTPEAALCALPFVRDEVKKRTDLNILLPFCNQGILREIKNTDTFFWFGKRIPFVSAILAAKIDKFLT</sequence>
<protein>
    <submittedName>
        <fullName evidence="1">Uncharacterized protein</fullName>
    </submittedName>
</protein>
<evidence type="ECO:0000313" key="2">
    <source>
        <dbReference type="Proteomes" id="UP000178493"/>
    </source>
</evidence>
<dbReference type="AlphaFoldDB" id="A0A1G1W3P3"/>
<accession>A0A1G1W3P3</accession>
<evidence type="ECO:0000313" key="1">
    <source>
        <dbReference type="EMBL" id="OGY22302.1"/>
    </source>
</evidence>
<organism evidence="1 2">
    <name type="scientific">Candidatus Woykebacteria bacterium GWB1_45_5</name>
    <dbReference type="NCBI Taxonomy" id="1802592"/>
    <lineage>
        <taxon>Bacteria</taxon>
        <taxon>Candidatus Woykeibacteriota</taxon>
    </lineage>
</organism>
<dbReference type="Gene3D" id="3.30.460.40">
    <property type="match status" value="1"/>
</dbReference>
<comment type="caution">
    <text evidence="1">The sequence shown here is derived from an EMBL/GenBank/DDBJ whole genome shotgun (WGS) entry which is preliminary data.</text>
</comment>
<dbReference type="Proteomes" id="UP000178493">
    <property type="component" value="Unassembled WGS sequence"/>
</dbReference>
<gene>
    <name evidence="1" type="ORF">A2126_03945</name>
</gene>
<name>A0A1G1W3P3_9BACT</name>